<dbReference type="GO" id="GO:0046872">
    <property type="term" value="F:metal ion binding"/>
    <property type="evidence" value="ECO:0007669"/>
    <property type="project" value="UniProtKB-KW"/>
</dbReference>
<keyword evidence="5 9" id="KW-0560">Oxidoreductase</keyword>
<dbReference type="EMBL" id="CP001896">
    <property type="protein sequence ID" value="ADC61142.1"/>
    <property type="molecule type" value="Genomic_DNA"/>
</dbReference>
<name>D3RVL5_ALLVD</name>
<keyword evidence="6 9" id="KW-0408">Iron</keyword>
<feature type="binding site" evidence="9">
    <location>
        <position position="69"/>
    </location>
    <ligand>
        <name>Fe cation</name>
        <dbReference type="ChEBI" id="CHEBI:24875"/>
        <label>1</label>
    </ligand>
</feature>
<gene>
    <name evidence="9" type="primary">coq7</name>
    <name evidence="10" type="ordered locus">Alvin_0173</name>
</gene>
<evidence type="ECO:0000256" key="5">
    <source>
        <dbReference type="ARBA" id="ARBA00023002"/>
    </source>
</evidence>
<dbReference type="Pfam" id="PF03232">
    <property type="entry name" value="COQ7"/>
    <property type="match status" value="1"/>
</dbReference>
<dbReference type="eggNOG" id="COG2941">
    <property type="taxonomic scope" value="Bacteria"/>
</dbReference>
<dbReference type="UniPathway" id="UPA00232"/>
<dbReference type="Proteomes" id="UP000001441">
    <property type="component" value="Chromosome"/>
</dbReference>
<dbReference type="PANTHER" id="PTHR11237">
    <property type="entry name" value="COENZYME Q10 BIOSYNTHESIS PROTEIN 7"/>
    <property type="match status" value="1"/>
</dbReference>
<dbReference type="GO" id="GO:0006744">
    <property type="term" value="P:ubiquinone biosynthetic process"/>
    <property type="evidence" value="ECO:0007669"/>
    <property type="project" value="UniProtKB-UniRule"/>
</dbReference>
<dbReference type="RefSeq" id="WP_012969418.1">
    <property type="nucleotide sequence ID" value="NC_013851.1"/>
</dbReference>
<dbReference type="PANTHER" id="PTHR11237:SF4">
    <property type="entry name" value="5-DEMETHOXYUBIQUINONE HYDROXYLASE, MITOCHONDRIAL"/>
    <property type="match status" value="1"/>
</dbReference>
<organism evidence="10 11">
    <name type="scientific">Allochromatium vinosum (strain ATCC 17899 / DSM 180 / NBRC 103801 / NCIMB 10441 / D)</name>
    <name type="common">Chromatium vinosum</name>
    <dbReference type="NCBI Taxonomy" id="572477"/>
    <lineage>
        <taxon>Bacteria</taxon>
        <taxon>Pseudomonadati</taxon>
        <taxon>Pseudomonadota</taxon>
        <taxon>Gammaproteobacteria</taxon>
        <taxon>Chromatiales</taxon>
        <taxon>Chromatiaceae</taxon>
        <taxon>Allochromatium</taxon>
    </lineage>
</organism>
<dbReference type="InterPro" id="IPR009078">
    <property type="entry name" value="Ferritin-like_SF"/>
</dbReference>
<evidence type="ECO:0000256" key="6">
    <source>
        <dbReference type="ARBA" id="ARBA00023004"/>
    </source>
</evidence>
<dbReference type="NCBIfam" id="NF033656">
    <property type="entry name" value="DMQ_monoox_COQ7"/>
    <property type="match status" value="1"/>
</dbReference>
<dbReference type="GO" id="GO:0005886">
    <property type="term" value="C:plasma membrane"/>
    <property type="evidence" value="ECO:0007669"/>
    <property type="project" value="UniProtKB-SubCell"/>
</dbReference>
<proteinExistence type="inferred from homology"/>
<accession>D3RVL5</accession>
<evidence type="ECO:0000256" key="3">
    <source>
        <dbReference type="ARBA" id="ARBA00022688"/>
    </source>
</evidence>
<keyword evidence="8 9" id="KW-0472">Membrane</keyword>
<feature type="binding site" evidence="9">
    <location>
        <position position="183"/>
    </location>
    <ligand>
        <name>Fe cation</name>
        <dbReference type="ChEBI" id="CHEBI:24875"/>
        <label>2</label>
    </ligand>
</feature>
<feature type="binding site" evidence="9">
    <location>
        <position position="151"/>
    </location>
    <ligand>
        <name>Fe cation</name>
        <dbReference type="ChEBI" id="CHEBI:24875"/>
        <label>2</label>
    </ligand>
</feature>
<feature type="binding site" evidence="9">
    <location>
        <position position="102"/>
    </location>
    <ligand>
        <name>Fe cation</name>
        <dbReference type="ChEBI" id="CHEBI:24875"/>
        <label>1</label>
    </ligand>
</feature>
<dbReference type="STRING" id="572477.Alvin_0173"/>
<dbReference type="GO" id="GO:0008682">
    <property type="term" value="F:3-demethoxyubiquinol 3-hydroxylase activity"/>
    <property type="evidence" value="ECO:0007669"/>
    <property type="project" value="UniProtKB-EC"/>
</dbReference>
<comment type="subcellular location">
    <subcellularLocation>
        <location evidence="9">Cell membrane</location>
        <topology evidence="9">Peripheral membrane protein</topology>
    </subcellularLocation>
</comment>
<protein>
    <recommendedName>
        <fullName evidence="9">3-demethoxyubiquinol 3-hydroxylase</fullName>
        <shortName evidence="9">DMQ hydroxylase</shortName>
        <ecNumber evidence="9">1.14.99.60</ecNumber>
    </recommendedName>
    <alternativeName>
        <fullName evidence="9">2-nonaprenyl-3-methyl-6-methoxy-1,4-benzoquinol hydroxylase</fullName>
    </alternativeName>
</protein>
<comment type="similarity">
    <text evidence="9">Belongs to the COQ7 family.</text>
</comment>
<evidence type="ECO:0000256" key="2">
    <source>
        <dbReference type="ARBA" id="ARBA00022475"/>
    </source>
</evidence>
<dbReference type="HAMAP" id="MF_01658">
    <property type="entry name" value="COQ7"/>
    <property type="match status" value="1"/>
</dbReference>
<evidence type="ECO:0000313" key="11">
    <source>
        <dbReference type="Proteomes" id="UP000001441"/>
    </source>
</evidence>
<evidence type="ECO:0000256" key="4">
    <source>
        <dbReference type="ARBA" id="ARBA00022723"/>
    </source>
</evidence>
<evidence type="ECO:0000256" key="7">
    <source>
        <dbReference type="ARBA" id="ARBA00023033"/>
    </source>
</evidence>
<evidence type="ECO:0000256" key="1">
    <source>
        <dbReference type="ARBA" id="ARBA00004749"/>
    </source>
</evidence>
<reference evidence="10 11" key="1">
    <citation type="journal article" date="2011" name="Stand. Genomic Sci.">
        <title>Complete genome sequence of Allochromatium vinosum DSM 180(T).</title>
        <authorList>
            <person name="Weissgerber T."/>
            <person name="Zigann R."/>
            <person name="Bruce D."/>
            <person name="Chang Y.J."/>
            <person name="Detter J.C."/>
            <person name="Han C."/>
            <person name="Hauser L."/>
            <person name="Jeffries C.D."/>
            <person name="Land M."/>
            <person name="Munk A.C."/>
            <person name="Tapia R."/>
            <person name="Dahl C."/>
        </authorList>
    </citation>
    <scope>NUCLEOTIDE SEQUENCE [LARGE SCALE GENOMIC DNA]</scope>
    <source>
        <strain evidence="11">ATCC 17899 / DSM 180 / NBRC 103801 / NCIMB 10441 / D</strain>
    </source>
</reference>
<dbReference type="InterPro" id="IPR012347">
    <property type="entry name" value="Ferritin-like"/>
</dbReference>
<sequence>MTNSQHTDSRRYTLLDHLLINTDQALRTVFGRPRLTERRNPAADLMEADLRADQRRHVARLMRINHTGEVCAQALYQGQALTAKLPETRQRLERSAKEENDHLAWCEERLDELGDRKSLLNPVWYAGSFALGALAGLAGDKWSLGFVVETERQVEDHLDDHLAQIPAHDEKSRAILERMKADEIHHAQVAKSAGGADLPAPIRQAMKLTSRVMTRTAYWV</sequence>
<keyword evidence="4 9" id="KW-0479">Metal-binding</keyword>
<dbReference type="InterPro" id="IPR011566">
    <property type="entry name" value="Ubq_synth_Coq7"/>
</dbReference>
<dbReference type="KEGG" id="alv:Alvin_0173"/>
<dbReference type="CDD" id="cd01042">
    <property type="entry name" value="DMQH"/>
    <property type="match status" value="1"/>
</dbReference>
<dbReference type="AlphaFoldDB" id="D3RVL5"/>
<feature type="binding site" evidence="9">
    <location>
        <position position="186"/>
    </location>
    <ligand>
        <name>Fe cation</name>
        <dbReference type="ChEBI" id="CHEBI:24875"/>
        <label>2</label>
    </ligand>
</feature>
<dbReference type="EC" id="1.14.99.60" evidence="9"/>
<feature type="binding site" evidence="9">
    <location>
        <position position="99"/>
    </location>
    <ligand>
        <name>Fe cation</name>
        <dbReference type="ChEBI" id="CHEBI:24875"/>
        <label>2</label>
    </ligand>
</feature>
<comment type="cofactor">
    <cofactor evidence="9">
        <name>Fe cation</name>
        <dbReference type="ChEBI" id="CHEBI:24875"/>
    </cofactor>
    <text evidence="9">Binds 2 iron ions per subunit.</text>
</comment>
<comment type="catalytic activity">
    <reaction evidence="9">
        <text>a 5-methoxy-2-methyl-3-(all-trans-polyprenyl)benzene-1,4-diol + AH2 + O2 = a 3-demethylubiquinol + A + H2O</text>
        <dbReference type="Rhea" id="RHEA:50908"/>
        <dbReference type="Rhea" id="RHEA-COMP:10859"/>
        <dbReference type="Rhea" id="RHEA-COMP:10914"/>
        <dbReference type="ChEBI" id="CHEBI:13193"/>
        <dbReference type="ChEBI" id="CHEBI:15377"/>
        <dbReference type="ChEBI" id="CHEBI:15379"/>
        <dbReference type="ChEBI" id="CHEBI:17499"/>
        <dbReference type="ChEBI" id="CHEBI:84167"/>
        <dbReference type="ChEBI" id="CHEBI:84422"/>
        <dbReference type="EC" id="1.14.99.60"/>
    </reaction>
</comment>
<keyword evidence="10" id="KW-0830">Ubiquinone</keyword>
<keyword evidence="11" id="KW-1185">Reference proteome</keyword>
<feature type="binding site" evidence="9">
    <location>
        <position position="99"/>
    </location>
    <ligand>
        <name>Fe cation</name>
        <dbReference type="ChEBI" id="CHEBI:24875"/>
        <label>1</label>
    </ligand>
</feature>
<dbReference type="InterPro" id="IPR047809">
    <property type="entry name" value="COQ7_proteobact"/>
</dbReference>
<dbReference type="Gene3D" id="1.20.1260.10">
    <property type="match status" value="1"/>
</dbReference>
<evidence type="ECO:0000313" key="10">
    <source>
        <dbReference type="EMBL" id="ADC61142.1"/>
    </source>
</evidence>
<comment type="function">
    <text evidence="9">Catalyzes the hydroxylation of 2-nonaprenyl-3-methyl-6-methoxy-1,4-benzoquinol during ubiquinone biosynthesis.</text>
</comment>
<keyword evidence="2 9" id="KW-1003">Cell membrane</keyword>
<evidence type="ECO:0000256" key="9">
    <source>
        <dbReference type="HAMAP-Rule" id="MF_01658"/>
    </source>
</evidence>
<dbReference type="HOGENOM" id="CLU_088601_0_0_6"/>
<comment type="pathway">
    <text evidence="1 9">Cofactor biosynthesis; ubiquinone biosynthesis.</text>
</comment>
<evidence type="ECO:0000256" key="8">
    <source>
        <dbReference type="ARBA" id="ARBA00023136"/>
    </source>
</evidence>
<dbReference type="OrthoDB" id="5192789at2"/>
<dbReference type="SUPFAM" id="SSF47240">
    <property type="entry name" value="Ferritin-like"/>
    <property type="match status" value="1"/>
</dbReference>
<keyword evidence="7 9" id="KW-0503">Monooxygenase</keyword>
<keyword evidence="3 9" id="KW-0831">Ubiquinone biosynthesis</keyword>
<feature type="binding site" evidence="9">
    <location>
        <position position="183"/>
    </location>
    <ligand>
        <name>Fe cation</name>
        <dbReference type="ChEBI" id="CHEBI:24875"/>
        <label>1</label>
    </ligand>
</feature>